<dbReference type="AlphaFoldDB" id="A0A6H1TS44"/>
<dbReference type="GO" id="GO:0005524">
    <property type="term" value="F:ATP binding"/>
    <property type="evidence" value="ECO:0007669"/>
    <property type="project" value="UniProtKB-KW"/>
</dbReference>
<keyword evidence="2" id="KW-0813">Transport</keyword>
<dbReference type="PANTHER" id="PTHR42734">
    <property type="entry name" value="METAL TRANSPORT SYSTEM ATP-BINDING PROTEIN TM_0124-RELATED"/>
    <property type="match status" value="1"/>
</dbReference>
<organism evidence="6 7">
    <name type="scientific">Oxynema aestuarii AP17</name>
    <dbReference type="NCBI Taxonomy" id="2064643"/>
    <lineage>
        <taxon>Bacteria</taxon>
        <taxon>Bacillati</taxon>
        <taxon>Cyanobacteriota</taxon>
        <taxon>Cyanophyceae</taxon>
        <taxon>Oscillatoriophycideae</taxon>
        <taxon>Oscillatoriales</taxon>
        <taxon>Oscillatoriaceae</taxon>
        <taxon>Oxynema</taxon>
        <taxon>Oxynema aestuarii</taxon>
    </lineage>
</organism>
<evidence type="ECO:0000259" key="5">
    <source>
        <dbReference type="PROSITE" id="PS50893"/>
    </source>
</evidence>
<comment type="similarity">
    <text evidence="1">Belongs to the ABC transporter superfamily.</text>
</comment>
<evidence type="ECO:0000256" key="2">
    <source>
        <dbReference type="ARBA" id="ARBA00022448"/>
    </source>
</evidence>
<dbReference type="SMART" id="SM00382">
    <property type="entry name" value="AAA"/>
    <property type="match status" value="1"/>
</dbReference>
<reference evidence="6 7" key="1">
    <citation type="submission" date="2020-04" db="EMBL/GenBank/DDBJ databases">
        <authorList>
            <person name="Basu S."/>
            <person name="Maruthanayagam V."/>
            <person name="Chakraborty S."/>
            <person name="Pramanik A."/>
            <person name="Mukherjee J."/>
            <person name="Brink B."/>
        </authorList>
    </citation>
    <scope>NUCLEOTIDE SEQUENCE [LARGE SCALE GENOMIC DNA]</scope>
    <source>
        <strain evidence="6 7">AP17</strain>
    </source>
</reference>
<evidence type="ECO:0000256" key="3">
    <source>
        <dbReference type="ARBA" id="ARBA00022741"/>
    </source>
</evidence>
<evidence type="ECO:0000313" key="7">
    <source>
        <dbReference type="Proteomes" id="UP000500857"/>
    </source>
</evidence>
<dbReference type="Proteomes" id="UP000500857">
    <property type="component" value="Chromosome"/>
</dbReference>
<dbReference type="CDD" id="cd03235">
    <property type="entry name" value="ABC_Metallic_Cations"/>
    <property type="match status" value="1"/>
</dbReference>
<keyword evidence="7" id="KW-1185">Reference proteome</keyword>
<dbReference type="Pfam" id="PF00005">
    <property type="entry name" value="ABC_tran"/>
    <property type="match status" value="1"/>
</dbReference>
<protein>
    <submittedName>
        <fullName evidence="6">Metal ABC transporter ATP-binding protein</fullName>
    </submittedName>
</protein>
<evidence type="ECO:0000256" key="1">
    <source>
        <dbReference type="ARBA" id="ARBA00005417"/>
    </source>
</evidence>
<evidence type="ECO:0000256" key="4">
    <source>
        <dbReference type="ARBA" id="ARBA00022840"/>
    </source>
</evidence>
<name>A0A6H1TS44_9CYAN</name>
<dbReference type="RefSeq" id="WP_168567422.1">
    <property type="nucleotide sequence ID" value="NZ_CP051167.1"/>
</dbReference>
<dbReference type="InterPro" id="IPR027417">
    <property type="entry name" value="P-loop_NTPase"/>
</dbReference>
<sequence length="251" mass="28426">MQLAQKTTLNSLNPPAIAIEHLWAGYDRHPVLEDITLEVNPLDFIALNGPNGGGKTTLIKVLLGLLQPMQGEVRILGRSAKQGRRYIGYVPQTVECDRDFPIRVWDVVRMGRLAKRALLHPYNRQDDRIVAECLQQVDLFDRRDRPFGTLSGGQRQRVYVARALATQPHILLLDEPTASVDDGGRTKIYHLLQQLNQSVTILTISHDLEEIAPYVKTIGYLNRRLFYDPKPIQDPILPSVPDANIQERTEP</sequence>
<proteinExistence type="inferred from homology"/>
<dbReference type="Gene3D" id="3.40.50.300">
    <property type="entry name" value="P-loop containing nucleotide triphosphate hydrolases"/>
    <property type="match status" value="1"/>
</dbReference>
<dbReference type="SUPFAM" id="SSF52540">
    <property type="entry name" value="P-loop containing nucleoside triphosphate hydrolases"/>
    <property type="match status" value="1"/>
</dbReference>
<keyword evidence="4 6" id="KW-0067">ATP-binding</keyword>
<keyword evidence="3" id="KW-0547">Nucleotide-binding</keyword>
<dbReference type="InterPro" id="IPR003593">
    <property type="entry name" value="AAA+_ATPase"/>
</dbReference>
<dbReference type="EMBL" id="CP051167">
    <property type="protein sequence ID" value="QIZ69265.1"/>
    <property type="molecule type" value="Genomic_DNA"/>
</dbReference>
<dbReference type="InterPro" id="IPR003439">
    <property type="entry name" value="ABC_transporter-like_ATP-bd"/>
</dbReference>
<gene>
    <name evidence="6" type="ORF">HCG48_00545</name>
</gene>
<feature type="domain" description="ABC transporter" evidence="5">
    <location>
        <begin position="17"/>
        <end position="248"/>
    </location>
</feature>
<dbReference type="KEGG" id="oxy:HCG48_00545"/>
<evidence type="ECO:0000313" key="6">
    <source>
        <dbReference type="EMBL" id="QIZ69265.1"/>
    </source>
</evidence>
<dbReference type="GO" id="GO:0016887">
    <property type="term" value="F:ATP hydrolysis activity"/>
    <property type="evidence" value="ECO:0007669"/>
    <property type="project" value="InterPro"/>
</dbReference>
<dbReference type="PROSITE" id="PS50893">
    <property type="entry name" value="ABC_TRANSPORTER_2"/>
    <property type="match status" value="1"/>
</dbReference>
<accession>A0A6H1TS44</accession>
<dbReference type="InterPro" id="IPR050153">
    <property type="entry name" value="Metal_Ion_Import_ABC"/>
</dbReference>
<dbReference type="PANTHER" id="PTHR42734:SF17">
    <property type="entry name" value="METAL TRANSPORT SYSTEM ATP-BINDING PROTEIN TM_0124-RELATED"/>
    <property type="match status" value="1"/>
</dbReference>